<dbReference type="PANTHER" id="PTHR46327:SF9">
    <property type="entry name" value="MYB_SANT-LIKE DNA-BINDING DOMAIN-CONTAINING PROTEIN"/>
    <property type="match status" value="1"/>
</dbReference>
<sequence length="106" mass="12232">DGEEEDEENDDEDDEDDADGDDENEADEVEGMEDFGKRGRMSKSFEEGNYWVRPISNECVKPNAPDNMNADMMGVLQDTAKIPWEQREWTRSRTLQLQEQKVSLQA</sequence>
<feature type="region of interest" description="Disordered" evidence="1">
    <location>
        <begin position="1"/>
        <end position="43"/>
    </location>
</feature>
<feature type="non-terminal residue" evidence="2">
    <location>
        <position position="106"/>
    </location>
</feature>
<dbReference type="PANTHER" id="PTHR46327">
    <property type="entry name" value="F16F4.11 PROTEIN-RELATED"/>
    <property type="match status" value="1"/>
</dbReference>
<gene>
    <name evidence="2" type="ORF">0_2139_02</name>
</gene>
<evidence type="ECO:0000256" key="1">
    <source>
        <dbReference type="SAM" id="MobiDB-lite"/>
    </source>
</evidence>
<accession>H9M8L6</accession>
<reference evidence="2" key="1">
    <citation type="submission" date="2011-12" db="EMBL/GenBank/DDBJ databases">
        <title>Nucleotide Diversity and Divergence in the Loblolly Pine Gene Space.</title>
        <authorList>
            <person name="Neale D.B."/>
            <person name="Wegrzyn J.L."/>
            <person name="Lee J.M."/>
            <person name="Eckert A.J."/>
            <person name="Liechty J.D."/>
            <person name="Stevens K.A."/>
            <person name="Langley C.H."/>
        </authorList>
    </citation>
    <scope>NUCLEOTIDE SEQUENCE</scope>
    <source>
        <strain evidence="2">1577</strain>
        <tissue evidence="2">Megagametophyte</tissue>
    </source>
</reference>
<protein>
    <submittedName>
        <fullName evidence="2">Uncharacterized protein</fullName>
    </submittedName>
</protein>
<proteinExistence type="predicted"/>
<name>H9M8L6_PINLA</name>
<dbReference type="EMBL" id="JQ261043">
    <property type="protein sequence ID" value="AEW07462.1"/>
    <property type="molecule type" value="Genomic_DNA"/>
</dbReference>
<organism evidence="2">
    <name type="scientific">Pinus lambertiana</name>
    <name type="common">Sugar pine</name>
    <dbReference type="NCBI Taxonomy" id="3343"/>
    <lineage>
        <taxon>Eukaryota</taxon>
        <taxon>Viridiplantae</taxon>
        <taxon>Streptophyta</taxon>
        <taxon>Embryophyta</taxon>
        <taxon>Tracheophyta</taxon>
        <taxon>Spermatophyta</taxon>
        <taxon>Pinopsida</taxon>
        <taxon>Pinidae</taxon>
        <taxon>Conifers I</taxon>
        <taxon>Pinales</taxon>
        <taxon>Pinaceae</taxon>
        <taxon>Pinus</taxon>
        <taxon>Pinus subgen. Strobus</taxon>
    </lineage>
</organism>
<dbReference type="AlphaFoldDB" id="H9M8L6"/>
<feature type="non-terminal residue" evidence="2">
    <location>
        <position position="1"/>
    </location>
</feature>
<feature type="compositionally biased region" description="Acidic residues" evidence="1">
    <location>
        <begin position="1"/>
        <end position="33"/>
    </location>
</feature>
<evidence type="ECO:0000313" key="2">
    <source>
        <dbReference type="EMBL" id="AEW07462.1"/>
    </source>
</evidence>